<dbReference type="GO" id="GO:0000462">
    <property type="term" value="P:maturation of SSU-rRNA from tricistronic rRNA transcript (SSU-rRNA, 5.8S rRNA, LSU-rRNA)"/>
    <property type="evidence" value="ECO:0007669"/>
    <property type="project" value="TreeGrafter"/>
</dbReference>
<organism evidence="11 12">
    <name type="scientific">Babesia ovis</name>
    <dbReference type="NCBI Taxonomy" id="5869"/>
    <lineage>
        <taxon>Eukaryota</taxon>
        <taxon>Sar</taxon>
        <taxon>Alveolata</taxon>
        <taxon>Apicomplexa</taxon>
        <taxon>Aconoidasida</taxon>
        <taxon>Piroplasmida</taxon>
        <taxon>Babesiidae</taxon>
        <taxon>Babesia</taxon>
    </lineage>
</organism>
<evidence type="ECO:0000256" key="5">
    <source>
        <dbReference type="ARBA" id="ARBA00022806"/>
    </source>
</evidence>
<evidence type="ECO:0000256" key="7">
    <source>
        <dbReference type="ARBA" id="ARBA00047984"/>
    </source>
</evidence>
<keyword evidence="4" id="KW-0378">Hydrolase</keyword>
<dbReference type="GO" id="GO:0003723">
    <property type="term" value="F:RNA binding"/>
    <property type="evidence" value="ECO:0007669"/>
    <property type="project" value="TreeGrafter"/>
</dbReference>
<feature type="domain" description="Helicase C-terminal" evidence="10">
    <location>
        <begin position="481"/>
        <end position="667"/>
    </location>
</feature>
<dbReference type="SMART" id="SM00490">
    <property type="entry name" value="HELICc"/>
    <property type="match status" value="1"/>
</dbReference>
<comment type="caution">
    <text evidence="11">The sequence shown here is derived from an EMBL/GenBank/DDBJ whole genome shotgun (WGS) entry which is preliminary data.</text>
</comment>
<dbReference type="InterPro" id="IPR001650">
    <property type="entry name" value="Helicase_C-like"/>
</dbReference>
<dbReference type="SMART" id="SM00487">
    <property type="entry name" value="DEXDc"/>
    <property type="match status" value="1"/>
</dbReference>
<evidence type="ECO:0000259" key="9">
    <source>
        <dbReference type="PROSITE" id="PS51192"/>
    </source>
</evidence>
<dbReference type="Proteomes" id="UP001057455">
    <property type="component" value="Unassembled WGS sequence"/>
</dbReference>
<evidence type="ECO:0000313" key="12">
    <source>
        <dbReference type="Proteomes" id="UP001057455"/>
    </source>
</evidence>
<dbReference type="GO" id="GO:0005524">
    <property type="term" value="F:ATP binding"/>
    <property type="evidence" value="ECO:0007669"/>
    <property type="project" value="UniProtKB-KW"/>
</dbReference>
<keyword evidence="5 11" id="KW-0347">Helicase</keyword>
<feature type="compositionally biased region" description="Acidic residues" evidence="8">
    <location>
        <begin position="348"/>
        <end position="361"/>
    </location>
</feature>
<dbReference type="PROSITE" id="PS51194">
    <property type="entry name" value="HELICASE_CTER"/>
    <property type="match status" value="1"/>
</dbReference>
<feature type="region of interest" description="Disordered" evidence="8">
    <location>
        <begin position="343"/>
        <end position="371"/>
    </location>
</feature>
<dbReference type="EMBL" id="BLIY01000010">
    <property type="protein sequence ID" value="GFE54203.1"/>
    <property type="molecule type" value="Genomic_DNA"/>
</dbReference>
<accession>A0A9W5TAD4</accession>
<dbReference type="GO" id="GO:0003724">
    <property type="term" value="F:RNA helicase activity"/>
    <property type="evidence" value="ECO:0007669"/>
    <property type="project" value="UniProtKB-EC"/>
</dbReference>
<reference evidence="11" key="1">
    <citation type="submission" date="2019-12" db="EMBL/GenBank/DDBJ databases">
        <title>Genome sequence of Babesia ovis.</title>
        <authorList>
            <person name="Yamagishi J."/>
            <person name="Sevinc F."/>
            <person name="Xuan X."/>
        </authorList>
    </citation>
    <scope>NUCLEOTIDE SEQUENCE</scope>
    <source>
        <strain evidence="11">Selcuk</strain>
    </source>
</reference>
<gene>
    <name evidence="11" type="ORF">BaOVIS_016070</name>
</gene>
<dbReference type="PROSITE" id="PS51192">
    <property type="entry name" value="HELICASE_ATP_BIND_1"/>
    <property type="match status" value="1"/>
</dbReference>
<protein>
    <recommendedName>
        <fullName evidence="2">RNA helicase</fullName>
        <ecNumber evidence="2">3.6.4.13</ecNumber>
    </recommendedName>
</protein>
<evidence type="ECO:0000259" key="10">
    <source>
        <dbReference type="PROSITE" id="PS51194"/>
    </source>
</evidence>
<keyword evidence="12" id="KW-1185">Reference proteome</keyword>
<dbReference type="SUPFAM" id="SSF52540">
    <property type="entry name" value="P-loop containing nucleoside triphosphate hydrolases"/>
    <property type="match status" value="1"/>
</dbReference>
<evidence type="ECO:0000256" key="3">
    <source>
        <dbReference type="ARBA" id="ARBA00022741"/>
    </source>
</evidence>
<dbReference type="Gene3D" id="1.10.10.2130">
    <property type="entry name" value="DEAH helicase family, winged-helix domain"/>
    <property type="match status" value="1"/>
</dbReference>
<dbReference type="PROSITE" id="PS00690">
    <property type="entry name" value="DEAH_ATP_HELICASE"/>
    <property type="match status" value="1"/>
</dbReference>
<evidence type="ECO:0000256" key="2">
    <source>
        <dbReference type="ARBA" id="ARBA00012552"/>
    </source>
</evidence>
<dbReference type="InterPro" id="IPR014001">
    <property type="entry name" value="Helicase_ATP-bd"/>
</dbReference>
<dbReference type="EC" id="3.6.4.13" evidence="2"/>
<dbReference type="PANTHER" id="PTHR18934:SF99">
    <property type="entry name" value="ATP-DEPENDENT RNA HELICASE DHX37-RELATED"/>
    <property type="match status" value="1"/>
</dbReference>
<dbReference type="AlphaFoldDB" id="A0A9W5TAD4"/>
<dbReference type="GO" id="GO:0005730">
    <property type="term" value="C:nucleolus"/>
    <property type="evidence" value="ECO:0007669"/>
    <property type="project" value="TreeGrafter"/>
</dbReference>
<evidence type="ECO:0000256" key="6">
    <source>
        <dbReference type="ARBA" id="ARBA00022840"/>
    </source>
</evidence>
<dbReference type="FunFam" id="3.40.50.300:FF:000637">
    <property type="entry name" value="ATP-dependent RNA helicase DHX37/DHR1"/>
    <property type="match status" value="1"/>
</dbReference>
<dbReference type="InterPro" id="IPR002464">
    <property type="entry name" value="DNA/RNA_helicase_DEAH_CS"/>
</dbReference>
<dbReference type="Pfam" id="PF00271">
    <property type="entry name" value="Helicase_C"/>
    <property type="match status" value="1"/>
</dbReference>
<sequence>MEGQQPSSKKAKKADQIADMAPREQRYTHVHVERQFDVNLRRIKLPACMMEQEIVDSIKHNDVVVITGGTGCGKSTQVPQFLYENGFCVDKYIIGVTQVRRVACLALYQQVSLELNSTQLVGYQYRFNRGYNQRHCRIKFMTDGILLQEIKEDILCSKYSVLIIDEAHERNLNCDVLIGILSRVVQERRVRYESGESEIPPLKLVIMSATIRAEDFLDTKIFKGHVAHCHIPTEFATNTIHFSRRSVTDYVEDAYDKILKIHRRLPPGSVLVFLTGKDELFRLKKLLEPHEKINKLTNKLDVCSTQGDDAGKDRDQPNEVHEDDINDHIGDRVLEITEDIPCGPTMEPSDDDPIFDLESSSDEGNSISDSDDCDIMTADKELNTIAVEGVSNIAVEGIHNSAFDHAVNNTDVDGIDISTTTECQFKTSVESVYSSCDTGGISTEPPDISLTRFNNYSILSTTENSDAQHDTDDCTTDNNVDINTTVDTVQDMILVESDNEHDGSSDHEFQVELDVISRSYKKLSDIRWHGAGAGAGRIKAIVMHASQTMDVQMEAFRMPNDDERIVILSTNVAETAVTLPNIRYVIDCGKEKRRLDDIQRGLSRFVISDISKASAKQRSGRAGRVGKGHCYRQYTSSVYETLFEENSPVEISTCNLESTILLLSSMGIENPYYFNFLTPPPVDNIRSAMQVLAVLGAIETPSLLLKQRHSIHNEITMNPFKLSPMYPYTSTYEVLQQLKTARITQLGQYLAVLPMHPRFAKMIFCVLSKNPNAATIHCACCVISALAFGAANLVTPRVPGDDPERKPIPSLRSDVELFIWICCRYSQCNPKDRSAYCKQYGINQRLLREVFQQAEQVYRALKSALGDHMKIDIDWTQPLQTPDKTTKSIIEDAIVECTVDKVAVLVQRLSGEAHEGLDNAYRTGALASIRKNVFLPRPYCKHKPDCVVYGGLVGDGKVKIQDVLPTDATTLCTIKSPLIIADKIQKQPLPRYNPETDCVEAFVHKVYAPLDFPLGVAKAVLNPQHPMATRVFAQQLCLGNVFAELAPYKESLEVNPSDFLAPSKANGPLAAMLMALRRNHVSSKATFTQRHRENNRFLLQEFRQLLRKGSFNDAELERVFLGITRD</sequence>
<evidence type="ECO:0000256" key="8">
    <source>
        <dbReference type="SAM" id="MobiDB-lite"/>
    </source>
</evidence>
<dbReference type="OrthoDB" id="10253254at2759"/>
<dbReference type="InterPro" id="IPR027417">
    <property type="entry name" value="P-loop_NTPase"/>
</dbReference>
<comment type="similarity">
    <text evidence="1">Belongs to the DEAD box helicase family. DEAH subfamily.</text>
</comment>
<dbReference type="GO" id="GO:0016787">
    <property type="term" value="F:hydrolase activity"/>
    <property type="evidence" value="ECO:0007669"/>
    <property type="project" value="UniProtKB-KW"/>
</dbReference>
<dbReference type="Gene3D" id="3.40.50.300">
    <property type="entry name" value="P-loop containing nucleotide triphosphate hydrolases"/>
    <property type="match status" value="3"/>
</dbReference>
<feature type="domain" description="Helicase ATP-binding" evidence="9">
    <location>
        <begin position="55"/>
        <end position="229"/>
    </location>
</feature>
<keyword evidence="6" id="KW-0067">ATP-binding</keyword>
<dbReference type="CDD" id="cd18791">
    <property type="entry name" value="SF2_C_RHA"/>
    <property type="match status" value="1"/>
</dbReference>
<evidence type="ECO:0000256" key="1">
    <source>
        <dbReference type="ARBA" id="ARBA00008792"/>
    </source>
</evidence>
<dbReference type="InterPro" id="IPR042035">
    <property type="entry name" value="DEAH_win-hel_dom"/>
</dbReference>
<comment type="catalytic activity">
    <reaction evidence="7">
        <text>ATP + H2O = ADP + phosphate + H(+)</text>
        <dbReference type="Rhea" id="RHEA:13065"/>
        <dbReference type="ChEBI" id="CHEBI:15377"/>
        <dbReference type="ChEBI" id="CHEBI:15378"/>
        <dbReference type="ChEBI" id="CHEBI:30616"/>
        <dbReference type="ChEBI" id="CHEBI:43474"/>
        <dbReference type="ChEBI" id="CHEBI:456216"/>
        <dbReference type="EC" id="3.6.4.13"/>
    </reaction>
</comment>
<evidence type="ECO:0000256" key="4">
    <source>
        <dbReference type="ARBA" id="ARBA00022801"/>
    </source>
</evidence>
<evidence type="ECO:0000313" key="11">
    <source>
        <dbReference type="EMBL" id="GFE54203.1"/>
    </source>
</evidence>
<name>A0A9W5TAD4_BABOV</name>
<proteinExistence type="inferred from homology"/>
<keyword evidence="3" id="KW-0547">Nucleotide-binding</keyword>
<dbReference type="PANTHER" id="PTHR18934">
    <property type="entry name" value="ATP-DEPENDENT RNA HELICASE"/>
    <property type="match status" value="1"/>
</dbReference>